<sequence>MHAELYTDGVDEITVSGSIVRLDLVSLSPTERDDNNAPKRAFRQRLILSVDAFANSVEVMQQALQSLVAAGVVRRNAPESRPATQPILVETAPSGSPNASVNFR</sequence>
<accession>A0A212QNI2</accession>
<feature type="compositionally biased region" description="Polar residues" evidence="1">
    <location>
        <begin position="93"/>
        <end position="104"/>
    </location>
</feature>
<dbReference type="EMBL" id="FYDG01000001">
    <property type="protein sequence ID" value="SNB60941.1"/>
    <property type="molecule type" value="Genomic_DNA"/>
</dbReference>
<evidence type="ECO:0000313" key="3">
    <source>
        <dbReference type="Proteomes" id="UP000198418"/>
    </source>
</evidence>
<evidence type="ECO:0000313" key="2">
    <source>
        <dbReference type="EMBL" id="SNB60941.1"/>
    </source>
</evidence>
<dbReference type="RefSeq" id="WP_088519354.1">
    <property type="nucleotide sequence ID" value="NZ_FYDG01000001.1"/>
</dbReference>
<organism evidence="2 3">
    <name type="scientific">Rhodoblastus acidophilus</name>
    <name type="common">Rhodopseudomonas acidophila</name>
    <dbReference type="NCBI Taxonomy" id="1074"/>
    <lineage>
        <taxon>Bacteria</taxon>
        <taxon>Pseudomonadati</taxon>
        <taxon>Pseudomonadota</taxon>
        <taxon>Alphaproteobacteria</taxon>
        <taxon>Hyphomicrobiales</taxon>
        <taxon>Rhodoblastaceae</taxon>
        <taxon>Rhodoblastus</taxon>
    </lineage>
</organism>
<gene>
    <name evidence="2" type="ORF">SAMN06265338_101951</name>
</gene>
<reference evidence="3" key="1">
    <citation type="submission" date="2017-06" db="EMBL/GenBank/DDBJ databases">
        <authorList>
            <person name="Varghese N."/>
            <person name="Submissions S."/>
        </authorList>
    </citation>
    <scope>NUCLEOTIDE SEQUENCE [LARGE SCALE GENOMIC DNA]</scope>
    <source>
        <strain evidence="3">DSM 137</strain>
    </source>
</reference>
<dbReference type="AlphaFoldDB" id="A0A212QNI2"/>
<evidence type="ECO:0000256" key="1">
    <source>
        <dbReference type="SAM" id="MobiDB-lite"/>
    </source>
</evidence>
<keyword evidence="3" id="KW-1185">Reference proteome</keyword>
<name>A0A212QNI2_RHOAC</name>
<dbReference type="Proteomes" id="UP000198418">
    <property type="component" value="Unassembled WGS sequence"/>
</dbReference>
<dbReference type="OrthoDB" id="5458608at2"/>
<proteinExistence type="predicted"/>
<protein>
    <submittedName>
        <fullName evidence="2">Uncharacterized protein</fullName>
    </submittedName>
</protein>
<feature type="region of interest" description="Disordered" evidence="1">
    <location>
        <begin position="75"/>
        <end position="104"/>
    </location>
</feature>